<dbReference type="AlphaFoldDB" id="A0A9I9EK02"/>
<protein>
    <submittedName>
        <fullName evidence="1">Uncharacterized protein</fullName>
    </submittedName>
</protein>
<accession>A0A9I9EK02</accession>
<reference evidence="1" key="1">
    <citation type="submission" date="2023-03" db="UniProtKB">
        <authorList>
            <consortium name="EnsemblPlants"/>
        </authorList>
    </citation>
    <scope>IDENTIFICATION</scope>
</reference>
<evidence type="ECO:0000313" key="1">
    <source>
        <dbReference type="EnsemblPlants" id="MELO3C034916.2.1"/>
    </source>
</evidence>
<sequence>MEDEEVQLVRKEKNPAVPPVLPIEFQEPLVSNDLLAKSFSVPNRKLRVNFAANKRLNAKTPNFF</sequence>
<dbReference type="Gramene" id="MELO3C034916.2.1">
    <property type="protein sequence ID" value="MELO3C034916.2.1"/>
    <property type="gene ID" value="MELO3C034916.2"/>
</dbReference>
<dbReference type="EnsemblPlants" id="MELO3C034916.2.1">
    <property type="protein sequence ID" value="MELO3C034916.2.1"/>
    <property type="gene ID" value="MELO3C034916.2"/>
</dbReference>
<proteinExistence type="predicted"/>
<organism evidence="1">
    <name type="scientific">Cucumis melo</name>
    <name type="common">Muskmelon</name>
    <dbReference type="NCBI Taxonomy" id="3656"/>
    <lineage>
        <taxon>Eukaryota</taxon>
        <taxon>Viridiplantae</taxon>
        <taxon>Streptophyta</taxon>
        <taxon>Embryophyta</taxon>
        <taxon>Tracheophyta</taxon>
        <taxon>Spermatophyta</taxon>
        <taxon>Magnoliopsida</taxon>
        <taxon>eudicotyledons</taxon>
        <taxon>Gunneridae</taxon>
        <taxon>Pentapetalae</taxon>
        <taxon>rosids</taxon>
        <taxon>fabids</taxon>
        <taxon>Cucurbitales</taxon>
        <taxon>Cucurbitaceae</taxon>
        <taxon>Benincaseae</taxon>
        <taxon>Cucumis</taxon>
    </lineage>
</organism>
<name>A0A9I9EK02_CUCME</name>